<comment type="catalytic activity">
    <reaction evidence="7">
        <text>Preferential cleavage: (Ac)2-L-Lys-D-Ala-|-D-Ala. Also transpeptidation of peptidyl-alanyl moieties that are N-acyl substituents of D-alanine.</text>
        <dbReference type="EC" id="3.4.16.4"/>
    </reaction>
</comment>
<evidence type="ECO:0000256" key="9">
    <source>
        <dbReference type="SAM" id="MobiDB-lite"/>
    </source>
</evidence>
<dbReference type="EMBL" id="FXTG01000002">
    <property type="protein sequence ID" value="SMO54908.1"/>
    <property type="molecule type" value="Genomic_DNA"/>
</dbReference>
<dbReference type="Gene3D" id="3.40.710.10">
    <property type="entry name" value="DD-peptidase/beta-lactamase superfamily"/>
    <property type="match status" value="1"/>
</dbReference>
<dbReference type="InterPro" id="IPR005543">
    <property type="entry name" value="PASTA_dom"/>
</dbReference>
<keyword evidence="5" id="KW-0378">Hydrolase</keyword>
<dbReference type="Pfam" id="PF00912">
    <property type="entry name" value="Transgly"/>
    <property type="match status" value="1"/>
</dbReference>
<keyword evidence="3" id="KW-0328">Glycosyltransferase</keyword>
<sequence>MVTYPVRVSAMSSLGKLVATCVAAGVVTAGSLFPIAGAAGLASNKMADTLAGTSADLIKGDLPSISTVTDSAGAPIAWLYDQQRVPVPSEEISQQMKLAIIAIEDRRFADHNGVDWRGTVRAALTNATSGEVEQGASTIDQQLVKNYQFLVSAENDAERRAAVETTPARKIKEIRMALTLDGELSKDEILTKYLNLISFGNGTFGVQTAAQTYFGVDARDLSVPQAAMLAGMVQSTSRFDPYTNPEGTTQRRNTVIDTMVQTGAITPAEGEAYAAEPLGVLKRPNPLPRGCITAGDSGFFCDYVLQYLEENGLSRDMVEQGGYTIRTTLDETVQSNVQRSVDTYGNPTAQGVAEVMSVVRPGKDAHKVVAMASSRQYGLELGDSQTVQPQPFSLVGDGGGSVFKVFTVAAAMEKGMGTNTSLPVPRRVQVSGLGAGGAAGCPPAQYCVENAGSYPSSLSVTDALAQSPNTTFVNLIKDVGVSPTVDMAVRLGMRSYDRKGTAPGGDSISEFVKKNNLGSFTLGPTAVNALELSNVGATIASGGVWCPPSPIESITDRTGAPVELNEPECEQVVEEGLADTLAVAMSKDHVGAGTAAGAASGAGWSLPMSGKTGTSEANRSSAFLGFTNNYAAAVYAFNDGTTTTELCTSPLRQCSYGNLFGGLEPAQTWFSAFSPIADIYGPLRLPAPDPAYQAGTSGAAAPDVAGMSQSAATSLLTNAGFVVNTQFVSGTGRPYGTVIGVDGSTGIPGSQLTLRVSDGSGGGGGGGTGAPGQGASGPGAPVGDEPIVLNVPGLAPITISPPR</sequence>
<dbReference type="InterPro" id="IPR012338">
    <property type="entry name" value="Beta-lactam/transpept-like"/>
</dbReference>
<evidence type="ECO:0000256" key="8">
    <source>
        <dbReference type="ARBA" id="ARBA00049902"/>
    </source>
</evidence>
<dbReference type="PROSITE" id="PS51178">
    <property type="entry name" value="PASTA"/>
    <property type="match status" value="1"/>
</dbReference>
<dbReference type="Proteomes" id="UP000315460">
    <property type="component" value="Unassembled WGS sequence"/>
</dbReference>
<keyword evidence="2" id="KW-0645">Protease</keyword>
<organism evidence="11 12">
    <name type="scientific">Dietzia kunjamensis subsp. schimae</name>
    <dbReference type="NCBI Taxonomy" id="498198"/>
    <lineage>
        <taxon>Bacteria</taxon>
        <taxon>Bacillati</taxon>
        <taxon>Actinomycetota</taxon>
        <taxon>Actinomycetes</taxon>
        <taxon>Mycobacteriales</taxon>
        <taxon>Dietziaceae</taxon>
        <taxon>Dietzia</taxon>
    </lineage>
</organism>
<dbReference type="PANTHER" id="PTHR32282">
    <property type="entry name" value="BINDING PROTEIN TRANSPEPTIDASE, PUTATIVE-RELATED"/>
    <property type="match status" value="1"/>
</dbReference>
<dbReference type="InterPro" id="IPR001264">
    <property type="entry name" value="Glyco_trans_51"/>
</dbReference>
<evidence type="ECO:0000313" key="12">
    <source>
        <dbReference type="Proteomes" id="UP000315460"/>
    </source>
</evidence>
<evidence type="ECO:0000256" key="5">
    <source>
        <dbReference type="ARBA" id="ARBA00022801"/>
    </source>
</evidence>
<dbReference type="InterPro" id="IPR050396">
    <property type="entry name" value="Glycosyltr_51/Transpeptidase"/>
</dbReference>
<feature type="domain" description="PASTA" evidence="10">
    <location>
        <begin position="695"/>
        <end position="758"/>
    </location>
</feature>
<dbReference type="Gene3D" id="1.10.3810.10">
    <property type="entry name" value="Biosynthetic peptidoglycan transglycosylase-like"/>
    <property type="match status" value="1"/>
</dbReference>
<dbReference type="Pfam" id="PF00905">
    <property type="entry name" value="Transpeptidase"/>
    <property type="match status" value="1"/>
</dbReference>
<dbReference type="CDD" id="cd06577">
    <property type="entry name" value="PASTA_pknB"/>
    <property type="match status" value="1"/>
</dbReference>
<gene>
    <name evidence="11" type="ORF">SAMN06265174_102276</name>
</gene>
<reference evidence="11 12" key="1">
    <citation type="submission" date="2017-05" db="EMBL/GenBank/DDBJ databases">
        <authorList>
            <person name="Varghese N."/>
            <person name="Submissions S."/>
        </authorList>
    </citation>
    <scope>NUCLEOTIDE SEQUENCE [LARGE SCALE GENOMIC DNA]</scope>
    <source>
        <strain evidence="11 12">DSM 45139</strain>
    </source>
</reference>
<proteinExistence type="predicted"/>
<evidence type="ECO:0000259" key="10">
    <source>
        <dbReference type="PROSITE" id="PS51178"/>
    </source>
</evidence>
<evidence type="ECO:0000256" key="3">
    <source>
        <dbReference type="ARBA" id="ARBA00022676"/>
    </source>
</evidence>
<evidence type="ECO:0000256" key="4">
    <source>
        <dbReference type="ARBA" id="ARBA00022679"/>
    </source>
</evidence>
<dbReference type="Pfam" id="PF03793">
    <property type="entry name" value="PASTA"/>
    <property type="match status" value="1"/>
</dbReference>
<keyword evidence="4" id="KW-0808">Transferase</keyword>
<name>A0ABY1MZ37_9ACTN</name>
<feature type="region of interest" description="Disordered" evidence="9">
    <location>
        <begin position="750"/>
        <end position="803"/>
    </location>
</feature>
<keyword evidence="1 11" id="KW-0121">Carboxypeptidase</keyword>
<evidence type="ECO:0000256" key="7">
    <source>
        <dbReference type="ARBA" id="ARBA00034000"/>
    </source>
</evidence>
<dbReference type="PANTHER" id="PTHR32282:SF33">
    <property type="entry name" value="PEPTIDOGLYCAN GLYCOSYLTRANSFERASE"/>
    <property type="match status" value="1"/>
</dbReference>
<accession>A0ABY1MZ37</accession>
<keyword evidence="6" id="KW-0511">Multifunctional enzyme</keyword>
<dbReference type="Gene3D" id="3.30.10.20">
    <property type="match status" value="1"/>
</dbReference>
<comment type="caution">
    <text evidence="11">The sequence shown here is derived from an EMBL/GenBank/DDBJ whole genome shotgun (WGS) entry which is preliminary data.</text>
</comment>
<evidence type="ECO:0000313" key="11">
    <source>
        <dbReference type="EMBL" id="SMO54908.1"/>
    </source>
</evidence>
<dbReference type="InterPro" id="IPR001460">
    <property type="entry name" value="PCN-bd_Tpept"/>
</dbReference>
<keyword evidence="12" id="KW-1185">Reference proteome</keyword>
<evidence type="ECO:0000256" key="2">
    <source>
        <dbReference type="ARBA" id="ARBA00022670"/>
    </source>
</evidence>
<comment type="catalytic activity">
    <reaction evidence="8">
        <text>[GlcNAc-(1-&gt;4)-Mur2Ac(oyl-L-Ala-gamma-D-Glu-L-Lys-D-Ala-D-Ala)](n)-di-trans,octa-cis-undecaprenyl diphosphate + beta-D-GlcNAc-(1-&gt;4)-Mur2Ac(oyl-L-Ala-gamma-D-Glu-L-Lys-D-Ala-D-Ala)-di-trans,octa-cis-undecaprenyl diphosphate = [GlcNAc-(1-&gt;4)-Mur2Ac(oyl-L-Ala-gamma-D-Glu-L-Lys-D-Ala-D-Ala)](n+1)-di-trans,octa-cis-undecaprenyl diphosphate + di-trans,octa-cis-undecaprenyl diphosphate + H(+)</text>
        <dbReference type="Rhea" id="RHEA:23708"/>
        <dbReference type="Rhea" id="RHEA-COMP:9602"/>
        <dbReference type="Rhea" id="RHEA-COMP:9603"/>
        <dbReference type="ChEBI" id="CHEBI:15378"/>
        <dbReference type="ChEBI" id="CHEBI:58405"/>
        <dbReference type="ChEBI" id="CHEBI:60033"/>
        <dbReference type="ChEBI" id="CHEBI:78435"/>
        <dbReference type="EC" id="2.4.99.28"/>
    </reaction>
</comment>
<evidence type="ECO:0000256" key="6">
    <source>
        <dbReference type="ARBA" id="ARBA00023268"/>
    </source>
</evidence>
<dbReference type="InterPro" id="IPR023346">
    <property type="entry name" value="Lysozyme-like_dom_sf"/>
</dbReference>
<feature type="compositionally biased region" description="Gly residues" evidence="9">
    <location>
        <begin position="759"/>
        <end position="777"/>
    </location>
</feature>
<dbReference type="SUPFAM" id="SSF53955">
    <property type="entry name" value="Lysozyme-like"/>
    <property type="match status" value="1"/>
</dbReference>
<evidence type="ECO:0000256" key="1">
    <source>
        <dbReference type="ARBA" id="ARBA00022645"/>
    </source>
</evidence>
<dbReference type="GO" id="GO:0004180">
    <property type="term" value="F:carboxypeptidase activity"/>
    <property type="evidence" value="ECO:0007669"/>
    <property type="project" value="UniProtKB-KW"/>
</dbReference>
<dbReference type="SUPFAM" id="SSF56601">
    <property type="entry name" value="beta-lactamase/transpeptidase-like"/>
    <property type="match status" value="1"/>
</dbReference>
<dbReference type="InterPro" id="IPR036950">
    <property type="entry name" value="PBP_transglycosylase"/>
</dbReference>
<protein>
    <submittedName>
        <fullName evidence="11">Membrane carboxypeptidase (Penicillin-binding protein)</fullName>
    </submittedName>
</protein>